<feature type="transmembrane region" description="Helical" evidence="8">
    <location>
        <begin position="347"/>
        <end position="374"/>
    </location>
</feature>
<keyword evidence="5 8" id="KW-0812">Transmembrane</keyword>
<dbReference type="RefSeq" id="WP_177168606.1">
    <property type="nucleotide sequence ID" value="NZ_FOHV01000008.1"/>
</dbReference>
<name>A0A1I0BTA1_9GAMM</name>
<dbReference type="PANTHER" id="PTHR23522">
    <property type="entry name" value="BLL5896 PROTEIN"/>
    <property type="match status" value="1"/>
</dbReference>
<dbReference type="InterPro" id="IPR024989">
    <property type="entry name" value="MFS_assoc_dom"/>
</dbReference>
<feature type="transmembrane region" description="Helical" evidence="8">
    <location>
        <begin position="221"/>
        <end position="242"/>
    </location>
</feature>
<dbReference type="Gene3D" id="1.20.1250.20">
    <property type="entry name" value="MFS general substrate transporter like domains"/>
    <property type="match status" value="2"/>
</dbReference>
<keyword evidence="6 8" id="KW-1133">Transmembrane helix</keyword>
<comment type="subcellular location">
    <subcellularLocation>
        <location evidence="1">Cell inner membrane</location>
        <topology evidence="1">Multi-pass membrane protein</topology>
    </subcellularLocation>
</comment>
<feature type="transmembrane region" description="Helical" evidence="8">
    <location>
        <begin position="262"/>
        <end position="281"/>
    </location>
</feature>
<dbReference type="GO" id="GO:0015528">
    <property type="term" value="F:lactose:proton symporter activity"/>
    <property type="evidence" value="ECO:0007669"/>
    <property type="project" value="TreeGrafter"/>
</dbReference>
<evidence type="ECO:0000259" key="9">
    <source>
        <dbReference type="Pfam" id="PF12832"/>
    </source>
</evidence>
<accession>A0A1I0BTA1</accession>
<dbReference type="AlphaFoldDB" id="A0A1I0BTA1"/>
<sequence>MQNTLFLLRNKLSPNRWLSFSYLTFFMSRGILIPYWAKWLQGLGYTNQDIGNMIAISLIARSLGTLIVPLMLKKSEHLIPSLRILGILGAMTASAFLVPLNWVLLLLLMVLYNFIISPCIPLTDSLSAAWQKKVYFEYGKVRLWGSIGFIIASTGVGILLDLFDYKAIIICLLITQITFVISTFLKYTIKPDENNFNDNALTDLNQQNKLNNHKQSFDFKALFLTPSIILVLLSIMLVQGSHAAYYSFAATYWSDAGYSDTIVGMLIAFSVGVEILFFAFGHKLVSRWTIRSLLICSAIFTVLRWILMANFTFLPTILLMQSFHAFTYVMGHMAIMRFISQYTAQEIIYLQAAYATMASGVGLAIFTALSGVLLSEIGTHTFYVMAGIAFIGLCLIPSNLTRQI</sequence>
<keyword evidence="2" id="KW-0813">Transport</keyword>
<feature type="domain" description="Major facilitator superfamily associated" evidence="9">
    <location>
        <begin position="17"/>
        <end position="383"/>
    </location>
</feature>
<evidence type="ECO:0000256" key="8">
    <source>
        <dbReference type="SAM" id="Phobius"/>
    </source>
</evidence>
<feature type="transmembrane region" description="Helical" evidence="8">
    <location>
        <begin position="141"/>
        <end position="160"/>
    </location>
</feature>
<organism evidence="10 11">
    <name type="scientific">Thorsellia anophelis DSM 18579</name>
    <dbReference type="NCBI Taxonomy" id="1123402"/>
    <lineage>
        <taxon>Bacteria</taxon>
        <taxon>Pseudomonadati</taxon>
        <taxon>Pseudomonadota</taxon>
        <taxon>Gammaproteobacteria</taxon>
        <taxon>Enterobacterales</taxon>
        <taxon>Thorselliaceae</taxon>
        <taxon>Thorsellia</taxon>
    </lineage>
</organism>
<feature type="transmembrane region" description="Helical" evidence="8">
    <location>
        <begin position="84"/>
        <end position="104"/>
    </location>
</feature>
<keyword evidence="4" id="KW-0997">Cell inner membrane</keyword>
<gene>
    <name evidence="10" type="ORF">SAMN02583745_01385</name>
</gene>
<dbReference type="Proteomes" id="UP000242642">
    <property type="component" value="Unassembled WGS sequence"/>
</dbReference>
<evidence type="ECO:0000256" key="1">
    <source>
        <dbReference type="ARBA" id="ARBA00004429"/>
    </source>
</evidence>
<feature type="transmembrane region" description="Helical" evidence="8">
    <location>
        <begin position="166"/>
        <end position="185"/>
    </location>
</feature>
<dbReference type="GO" id="GO:0005886">
    <property type="term" value="C:plasma membrane"/>
    <property type="evidence" value="ECO:0007669"/>
    <property type="project" value="UniProtKB-SubCell"/>
</dbReference>
<feature type="transmembrane region" description="Helical" evidence="8">
    <location>
        <begin position="288"/>
        <end position="307"/>
    </location>
</feature>
<keyword evidence="7 8" id="KW-0472">Membrane</keyword>
<dbReference type="PANTHER" id="PTHR23522:SF10">
    <property type="entry name" value="3-PHENYLPROPIONIC ACID TRANSPORTER-RELATED"/>
    <property type="match status" value="1"/>
</dbReference>
<dbReference type="PIRSF" id="PIRSF004925">
    <property type="entry name" value="HcaT"/>
    <property type="match status" value="1"/>
</dbReference>
<dbReference type="Pfam" id="PF12832">
    <property type="entry name" value="MFS_1_like"/>
    <property type="match status" value="1"/>
</dbReference>
<evidence type="ECO:0000256" key="7">
    <source>
        <dbReference type="ARBA" id="ARBA00023136"/>
    </source>
</evidence>
<evidence type="ECO:0000256" key="6">
    <source>
        <dbReference type="ARBA" id="ARBA00022989"/>
    </source>
</evidence>
<evidence type="ECO:0000313" key="10">
    <source>
        <dbReference type="EMBL" id="SET09850.1"/>
    </source>
</evidence>
<dbReference type="InterPro" id="IPR026032">
    <property type="entry name" value="HcaT-like"/>
</dbReference>
<evidence type="ECO:0000256" key="4">
    <source>
        <dbReference type="ARBA" id="ARBA00022519"/>
    </source>
</evidence>
<dbReference type="EMBL" id="FOHV01000008">
    <property type="protein sequence ID" value="SET09850.1"/>
    <property type="molecule type" value="Genomic_DNA"/>
</dbReference>
<evidence type="ECO:0000313" key="11">
    <source>
        <dbReference type="Proteomes" id="UP000242642"/>
    </source>
</evidence>
<dbReference type="NCBIfam" id="NF008346">
    <property type="entry name" value="PRK11128.1"/>
    <property type="match status" value="1"/>
</dbReference>
<evidence type="ECO:0000256" key="3">
    <source>
        <dbReference type="ARBA" id="ARBA00022475"/>
    </source>
</evidence>
<feature type="transmembrane region" description="Helical" evidence="8">
    <location>
        <begin position="50"/>
        <end position="72"/>
    </location>
</feature>
<feature type="transmembrane region" description="Helical" evidence="8">
    <location>
        <begin position="380"/>
        <end position="400"/>
    </location>
</feature>
<keyword evidence="11" id="KW-1185">Reference proteome</keyword>
<dbReference type="SUPFAM" id="SSF103473">
    <property type="entry name" value="MFS general substrate transporter"/>
    <property type="match status" value="1"/>
</dbReference>
<dbReference type="STRING" id="1123402.SAMN02583745_01385"/>
<protein>
    <submittedName>
        <fullName evidence="10">MFS transporter, PPP family, 3-phenylpropionic acid transporter</fullName>
    </submittedName>
</protein>
<dbReference type="InterPro" id="IPR036259">
    <property type="entry name" value="MFS_trans_sf"/>
</dbReference>
<dbReference type="GO" id="GO:0030395">
    <property type="term" value="F:lactose binding"/>
    <property type="evidence" value="ECO:0007669"/>
    <property type="project" value="TreeGrafter"/>
</dbReference>
<evidence type="ECO:0000256" key="5">
    <source>
        <dbReference type="ARBA" id="ARBA00022692"/>
    </source>
</evidence>
<proteinExistence type="predicted"/>
<feature type="transmembrane region" description="Helical" evidence="8">
    <location>
        <begin position="20"/>
        <end position="38"/>
    </location>
</feature>
<reference evidence="11" key="1">
    <citation type="submission" date="2016-10" db="EMBL/GenBank/DDBJ databases">
        <authorList>
            <person name="Varghese N."/>
            <person name="Submissions S."/>
        </authorList>
    </citation>
    <scope>NUCLEOTIDE SEQUENCE [LARGE SCALE GENOMIC DNA]</scope>
    <source>
        <strain evidence="11">DSM 18579</strain>
    </source>
</reference>
<dbReference type="NCBIfam" id="NF037955">
    <property type="entry name" value="mfs"/>
    <property type="match status" value="1"/>
</dbReference>
<evidence type="ECO:0000256" key="2">
    <source>
        <dbReference type="ARBA" id="ARBA00022448"/>
    </source>
</evidence>
<keyword evidence="3" id="KW-1003">Cell membrane</keyword>
<feature type="transmembrane region" description="Helical" evidence="8">
    <location>
        <begin position="313"/>
        <end position="335"/>
    </location>
</feature>